<evidence type="ECO:0000313" key="1">
    <source>
        <dbReference type="EMBL" id="SDB92196.1"/>
    </source>
</evidence>
<dbReference type="RefSeq" id="WP_092436088.1">
    <property type="nucleotide sequence ID" value="NZ_FMYP01000009.1"/>
</dbReference>
<dbReference type="EMBL" id="FMYP01000009">
    <property type="protein sequence ID" value="SDB92196.1"/>
    <property type="molecule type" value="Genomic_DNA"/>
</dbReference>
<dbReference type="OrthoDB" id="1123025at2"/>
<dbReference type="AlphaFoldDB" id="A0A1G6HFI1"/>
<reference evidence="1 2" key="1">
    <citation type="submission" date="2016-09" db="EMBL/GenBank/DDBJ databases">
        <authorList>
            <person name="Capua I."/>
            <person name="De Benedictis P."/>
            <person name="Joannis T."/>
            <person name="Lombin L.H."/>
            <person name="Cattoli G."/>
        </authorList>
    </citation>
    <scope>NUCLEOTIDE SEQUENCE [LARGE SCALE GENOMIC DNA]</scope>
    <source>
        <strain evidence="1 2">A7P-90m</strain>
    </source>
</reference>
<dbReference type="Proteomes" id="UP000199452">
    <property type="component" value="Unassembled WGS sequence"/>
</dbReference>
<organism evidence="1 2">
    <name type="scientific">Williamwhitmania taraxaci</name>
    <dbReference type="NCBI Taxonomy" id="1640674"/>
    <lineage>
        <taxon>Bacteria</taxon>
        <taxon>Pseudomonadati</taxon>
        <taxon>Bacteroidota</taxon>
        <taxon>Bacteroidia</taxon>
        <taxon>Bacteroidales</taxon>
        <taxon>Williamwhitmaniaceae</taxon>
        <taxon>Williamwhitmania</taxon>
    </lineage>
</organism>
<sequence length="83" mass="9767">MQTVVIELTDNDSLKALQDLERKHLIRIVEEPTRANYSLPGEPISDEDFKSWVNYTENSPTVNLTEAKQRWAEQRKKLQKLIR</sequence>
<proteinExistence type="predicted"/>
<dbReference type="STRING" id="1640674.SAMN05216323_100976"/>
<keyword evidence="2" id="KW-1185">Reference proteome</keyword>
<gene>
    <name evidence="1" type="ORF">SAMN05216323_100976</name>
</gene>
<name>A0A1G6HFI1_9BACT</name>
<evidence type="ECO:0000313" key="2">
    <source>
        <dbReference type="Proteomes" id="UP000199452"/>
    </source>
</evidence>
<accession>A0A1G6HFI1</accession>
<protein>
    <submittedName>
        <fullName evidence="1">Uncharacterized protein</fullName>
    </submittedName>
</protein>